<dbReference type="Proteomes" id="UP001432027">
    <property type="component" value="Unassembled WGS sequence"/>
</dbReference>
<keyword evidence="5" id="KW-0862">Zinc</keyword>
<keyword evidence="10" id="KW-1185">Reference proteome</keyword>
<comment type="caution">
    <text evidence="9">The sequence shown here is derived from an EMBL/GenBank/DDBJ whole genome shotgun (WGS) entry which is preliminary data.</text>
</comment>
<dbReference type="PANTHER" id="PTHR24406">
    <property type="entry name" value="TRANSCRIPTIONAL REPRESSOR CTCFL-RELATED"/>
    <property type="match status" value="1"/>
</dbReference>
<feature type="domain" description="C2H2-type" evidence="8">
    <location>
        <begin position="343"/>
        <end position="364"/>
    </location>
</feature>
<gene>
    <name evidence="9" type="ORF">PENTCL1PPCAC_2908</name>
</gene>
<dbReference type="InterPro" id="IPR050888">
    <property type="entry name" value="ZnF_C2H2-type_TF"/>
</dbReference>
<organism evidence="9 10">
    <name type="scientific">Pristionchus entomophagus</name>
    <dbReference type="NCBI Taxonomy" id="358040"/>
    <lineage>
        <taxon>Eukaryota</taxon>
        <taxon>Metazoa</taxon>
        <taxon>Ecdysozoa</taxon>
        <taxon>Nematoda</taxon>
        <taxon>Chromadorea</taxon>
        <taxon>Rhabditida</taxon>
        <taxon>Rhabditina</taxon>
        <taxon>Diplogasteromorpha</taxon>
        <taxon>Diplogasteroidea</taxon>
        <taxon>Neodiplogasteridae</taxon>
        <taxon>Pristionchus</taxon>
    </lineage>
</organism>
<keyword evidence="4" id="KW-0863">Zinc-finger</keyword>
<dbReference type="AlphaFoldDB" id="A0AAV5SCH4"/>
<protein>
    <recommendedName>
        <fullName evidence="8">C2H2-type domain-containing protein</fullName>
    </recommendedName>
</protein>
<evidence type="ECO:0000256" key="1">
    <source>
        <dbReference type="ARBA" id="ARBA00004123"/>
    </source>
</evidence>
<sequence>PPSSFPPHTRFILLPLASELAETARDVIKGFNILYYQVSRDAAERMMQSAATTQSKATLQEQPAATASGVADAASSTEFRARKRAADVRLQFPALVSPLVISSHSSPSISMLPSPSDSIESITSNDCEVAAKRSKRRNLESALMKIATIAAKRESASSPVQTNSGASTPDATKKEAQDDSTDTQVAGWEESNQDEELSGNSIECNLCNKKFSSNDIDRQKIRYHVLYHSKEARQYHCTLCKYNHFEYGKIKRHLKNVHHKSEEEATALVGDRKNKLMEAVWSLMMKRCFPEYDVGKLEIGRVWKTMSVLDETFSCECCGMEVPKTYLLVHIMQYHEFERLFHCSQCTRIFVSQTSRDAHSSLTHGCRFKDQPAKIDLKVNRDDDIRRAFFPSSME</sequence>
<keyword evidence="2" id="KW-0479">Metal-binding</keyword>
<keyword evidence="3" id="KW-0677">Repeat</keyword>
<accession>A0AAV5SCH4</accession>
<evidence type="ECO:0000256" key="3">
    <source>
        <dbReference type="ARBA" id="ARBA00022737"/>
    </source>
</evidence>
<evidence type="ECO:0000256" key="5">
    <source>
        <dbReference type="ARBA" id="ARBA00022833"/>
    </source>
</evidence>
<evidence type="ECO:0000256" key="2">
    <source>
        <dbReference type="ARBA" id="ARBA00022723"/>
    </source>
</evidence>
<dbReference type="InterPro" id="IPR013087">
    <property type="entry name" value="Znf_C2H2_type"/>
</dbReference>
<evidence type="ECO:0000313" key="10">
    <source>
        <dbReference type="Proteomes" id="UP001432027"/>
    </source>
</evidence>
<name>A0AAV5SCH4_9BILA</name>
<keyword evidence="6" id="KW-0539">Nucleus</keyword>
<dbReference type="SMART" id="SM00355">
    <property type="entry name" value="ZnF_C2H2"/>
    <property type="match status" value="4"/>
</dbReference>
<evidence type="ECO:0000313" key="9">
    <source>
        <dbReference type="EMBL" id="GMS80733.1"/>
    </source>
</evidence>
<dbReference type="GO" id="GO:0005634">
    <property type="term" value="C:nucleus"/>
    <property type="evidence" value="ECO:0007669"/>
    <property type="project" value="UniProtKB-SubCell"/>
</dbReference>
<proteinExistence type="predicted"/>
<dbReference type="GO" id="GO:0008270">
    <property type="term" value="F:zinc ion binding"/>
    <property type="evidence" value="ECO:0007669"/>
    <property type="project" value="UniProtKB-KW"/>
</dbReference>
<evidence type="ECO:0000259" key="8">
    <source>
        <dbReference type="PROSITE" id="PS00028"/>
    </source>
</evidence>
<feature type="region of interest" description="Disordered" evidence="7">
    <location>
        <begin position="152"/>
        <end position="196"/>
    </location>
</feature>
<dbReference type="PROSITE" id="PS00028">
    <property type="entry name" value="ZINC_FINGER_C2H2_1"/>
    <property type="match status" value="1"/>
</dbReference>
<evidence type="ECO:0000256" key="7">
    <source>
        <dbReference type="SAM" id="MobiDB-lite"/>
    </source>
</evidence>
<evidence type="ECO:0000256" key="4">
    <source>
        <dbReference type="ARBA" id="ARBA00022771"/>
    </source>
</evidence>
<dbReference type="EMBL" id="BTSX01000001">
    <property type="protein sequence ID" value="GMS80733.1"/>
    <property type="molecule type" value="Genomic_DNA"/>
</dbReference>
<feature type="non-terminal residue" evidence="9">
    <location>
        <position position="1"/>
    </location>
</feature>
<evidence type="ECO:0000256" key="6">
    <source>
        <dbReference type="ARBA" id="ARBA00023242"/>
    </source>
</evidence>
<feature type="compositionally biased region" description="Polar residues" evidence="7">
    <location>
        <begin position="156"/>
        <end position="170"/>
    </location>
</feature>
<comment type="subcellular location">
    <subcellularLocation>
        <location evidence="1">Nucleus</location>
    </subcellularLocation>
</comment>
<reference evidence="9" key="1">
    <citation type="submission" date="2023-10" db="EMBL/GenBank/DDBJ databases">
        <title>Genome assembly of Pristionchus species.</title>
        <authorList>
            <person name="Yoshida K."/>
            <person name="Sommer R.J."/>
        </authorList>
    </citation>
    <scope>NUCLEOTIDE SEQUENCE</scope>
    <source>
        <strain evidence="9">RS0144</strain>
    </source>
</reference>
<dbReference type="Gene3D" id="3.30.160.60">
    <property type="entry name" value="Classic Zinc Finger"/>
    <property type="match status" value="1"/>
</dbReference>